<accession>A0A2R6AA17</accession>
<proteinExistence type="predicted"/>
<organism evidence="1 2">
    <name type="scientific">Candidatus Marsarchaeota G1 archaeon OSP_D</name>
    <dbReference type="NCBI Taxonomy" id="1978155"/>
    <lineage>
        <taxon>Archaea</taxon>
        <taxon>Candidatus Marsarchaeota</taxon>
        <taxon>Candidatus Marsarchaeota group 1</taxon>
    </lineage>
</organism>
<dbReference type="Proteomes" id="UP000240880">
    <property type="component" value="Unassembled WGS sequence"/>
</dbReference>
<name>A0A2R6AA17_9ARCH</name>
<reference evidence="1 2" key="1">
    <citation type="submission" date="2017-04" db="EMBL/GenBank/DDBJ databases">
        <title>Novel microbial lineages endemic to geothermal iron-oxide mats fill important gaps in the evolutionary history of Archaea.</title>
        <authorList>
            <person name="Jay Z.J."/>
            <person name="Beam J.P."/>
            <person name="Dlakic M."/>
            <person name="Rusch D.B."/>
            <person name="Kozubal M.A."/>
            <person name="Inskeep W.P."/>
        </authorList>
    </citation>
    <scope>NUCLEOTIDE SEQUENCE [LARGE SCALE GENOMIC DNA]</scope>
    <source>
        <strain evidence="1">OSP_D</strain>
    </source>
</reference>
<dbReference type="EMBL" id="NEXC01000030">
    <property type="protein sequence ID" value="PSN83254.1"/>
    <property type="molecule type" value="Genomic_DNA"/>
</dbReference>
<sequence length="70" mass="8404">MVYKLIYIRKEVHTLQLGVTIEAPLQELIEEYDYEKDWLERLKQLQSQGFEIHIKDKTAYAVKPGVRRKI</sequence>
<gene>
    <name evidence="1" type="ORF">B9Q01_05295</name>
</gene>
<dbReference type="AlphaFoldDB" id="A0A2R6AA17"/>
<protein>
    <submittedName>
        <fullName evidence="1">Uncharacterized protein</fullName>
    </submittedName>
</protein>
<evidence type="ECO:0000313" key="1">
    <source>
        <dbReference type="EMBL" id="PSN83254.1"/>
    </source>
</evidence>
<evidence type="ECO:0000313" key="2">
    <source>
        <dbReference type="Proteomes" id="UP000240880"/>
    </source>
</evidence>
<comment type="caution">
    <text evidence="1">The sequence shown here is derived from an EMBL/GenBank/DDBJ whole genome shotgun (WGS) entry which is preliminary data.</text>
</comment>